<dbReference type="InterPro" id="IPR046363">
    <property type="entry name" value="MS_N_TIM-barrel_dom"/>
</dbReference>
<dbReference type="GO" id="GO:0006099">
    <property type="term" value="P:tricarboxylic acid cycle"/>
    <property type="evidence" value="ECO:0007669"/>
    <property type="project" value="UniProtKB-KW"/>
</dbReference>
<dbReference type="Pfam" id="PF20659">
    <property type="entry name" value="MS_C"/>
    <property type="match status" value="1"/>
</dbReference>
<dbReference type="InterPro" id="IPR011076">
    <property type="entry name" value="Malate_synth_sf"/>
</dbReference>
<gene>
    <name evidence="13" type="ORF">GKO32_26280</name>
</gene>
<dbReference type="GO" id="GO:0005737">
    <property type="term" value="C:cytoplasm"/>
    <property type="evidence" value="ECO:0007669"/>
    <property type="project" value="TreeGrafter"/>
</dbReference>
<keyword evidence="4 9" id="KW-0816">Tricarboxylic acid cycle</keyword>
<dbReference type="EMBL" id="WMBA01000049">
    <property type="protein sequence ID" value="MTD57452.1"/>
    <property type="molecule type" value="Genomic_DNA"/>
</dbReference>
<reference evidence="13 14" key="1">
    <citation type="submission" date="2019-11" db="EMBL/GenBank/DDBJ databases">
        <title>Draft genome of Amycolatopsis RM579.</title>
        <authorList>
            <person name="Duangmal K."/>
            <person name="Mingma R."/>
        </authorList>
    </citation>
    <scope>NUCLEOTIDE SEQUENCE [LARGE SCALE GENOMIC DNA]</scope>
    <source>
        <strain evidence="13 14">RM579</strain>
    </source>
</reference>
<evidence type="ECO:0000313" key="13">
    <source>
        <dbReference type="EMBL" id="MTD57452.1"/>
    </source>
</evidence>
<dbReference type="InterPro" id="IPR001465">
    <property type="entry name" value="Malate_synthase_TIM"/>
</dbReference>
<evidence type="ECO:0000259" key="11">
    <source>
        <dbReference type="Pfam" id="PF20656"/>
    </source>
</evidence>
<dbReference type="PROSITE" id="PS00510">
    <property type="entry name" value="MALATE_SYNTHASE"/>
    <property type="match status" value="1"/>
</dbReference>
<dbReference type="GO" id="GO:0004474">
    <property type="term" value="F:malate synthase activity"/>
    <property type="evidence" value="ECO:0007669"/>
    <property type="project" value="UniProtKB-EC"/>
</dbReference>
<evidence type="ECO:0000256" key="6">
    <source>
        <dbReference type="ARBA" id="ARBA00047918"/>
    </source>
</evidence>
<dbReference type="Pfam" id="PF01274">
    <property type="entry name" value="MS_TIM-barrel"/>
    <property type="match status" value="1"/>
</dbReference>
<evidence type="ECO:0000256" key="1">
    <source>
        <dbReference type="ARBA" id="ARBA00006394"/>
    </source>
</evidence>
<dbReference type="PANTHER" id="PTHR42902">
    <property type="entry name" value="MALATE SYNTHASE"/>
    <property type="match status" value="1"/>
</dbReference>
<accession>A0A6N7YZT1</accession>
<evidence type="ECO:0000256" key="5">
    <source>
        <dbReference type="ARBA" id="ARBA00022679"/>
    </source>
</evidence>
<dbReference type="InterPro" id="IPR048356">
    <property type="entry name" value="MS_N"/>
</dbReference>
<comment type="pathway">
    <text evidence="9">Carbohydrate metabolism; glyoxylate cycle; (S)-malate from isocitrate: step 2/2.</text>
</comment>
<dbReference type="Gene3D" id="3.20.20.360">
    <property type="entry name" value="Malate synthase, domain 3"/>
    <property type="match status" value="1"/>
</dbReference>
<proteinExistence type="inferred from homology"/>
<dbReference type="Pfam" id="PF20656">
    <property type="entry name" value="MS_N"/>
    <property type="match status" value="1"/>
</dbReference>
<dbReference type="EC" id="2.3.3.9" evidence="2 9"/>
<evidence type="ECO:0000256" key="8">
    <source>
        <dbReference type="PIRSR" id="PIRSR001363-1"/>
    </source>
</evidence>
<name>A0A6N7YZT1_9PSEU</name>
<keyword evidence="14" id="KW-1185">Reference proteome</keyword>
<evidence type="ECO:0000259" key="10">
    <source>
        <dbReference type="Pfam" id="PF01274"/>
    </source>
</evidence>
<dbReference type="FunFam" id="3.20.20.360:FF:000001">
    <property type="entry name" value="Malate synthase"/>
    <property type="match status" value="1"/>
</dbReference>
<feature type="domain" description="Malate synthase TIM barrel" evidence="10">
    <location>
        <begin position="161"/>
        <end position="406"/>
    </location>
</feature>
<dbReference type="SUPFAM" id="SSF51645">
    <property type="entry name" value="Malate synthase G"/>
    <property type="match status" value="1"/>
</dbReference>
<sequence length="532" mass="59012">MASRFTSRIDVAGPTGERFDEILTPAAVEFIAKLDNAFAGRRRELLDARRQRREKLASGEQPLGFLPETRWIRNDHSWQVAPAAPGLEDRRVEITGPTDRKMTVNALNSGAKVWLADFEDATSPTWANIIGGQLNLHDAIRRSIDFSSGGKHYAIGDSPATIVARPRGWHLVEKHIRIDGRPVSASLIDFGLYFFHNARQLVARGSGPYFYLPKLESHLEARLWNDIFLMAQRELGIPRGTIRATVLIETITAAFEMEEILYELREHASGLNAGRWDYIFSIIKNFADHGADFVLPDRAQVTMTVPFMRAYTELLVSTCHRRGAYAIGGMAAFIPSKDPEVNAVALEKVRQDKEREAGDGFDGSWVAHPGLVPVCDEVFTEVLGGWPNQLGRLREDVTVSADDLLNVASAGGEVTEKGVRANINVALRYVDSWLQGTGAAAIFNLMEDAATAEIARCQVWQWVHNGTKLDDGTAVTHELVATWLDEELATVRAEIGDGRLDDARKIFIETALSDRLPSFLTTGAYARYLTDL</sequence>
<feature type="domain" description="Malate synthase N-terminal" evidence="11">
    <location>
        <begin position="10"/>
        <end position="69"/>
    </location>
</feature>
<evidence type="ECO:0000259" key="12">
    <source>
        <dbReference type="Pfam" id="PF20659"/>
    </source>
</evidence>
<dbReference type="InterPro" id="IPR019830">
    <property type="entry name" value="Malate_synthase_CS"/>
</dbReference>
<dbReference type="OrthoDB" id="9768429at2"/>
<evidence type="ECO:0000313" key="14">
    <source>
        <dbReference type="Proteomes" id="UP000440096"/>
    </source>
</evidence>
<protein>
    <recommendedName>
        <fullName evidence="7 9">Malate synthase</fullName>
        <ecNumber evidence="2 9">2.3.3.9</ecNumber>
    </recommendedName>
</protein>
<dbReference type="CDD" id="cd00727">
    <property type="entry name" value="malate_synt_A"/>
    <property type="match status" value="1"/>
</dbReference>
<dbReference type="PIRSF" id="PIRSF001363">
    <property type="entry name" value="Malate_synth"/>
    <property type="match status" value="1"/>
</dbReference>
<dbReference type="FunFam" id="1.20.1220.12:FF:000001">
    <property type="entry name" value="Malate synthase"/>
    <property type="match status" value="1"/>
</dbReference>
<feature type="active site" description="Proton donor" evidence="8">
    <location>
        <position position="448"/>
    </location>
</feature>
<organism evidence="13 14">
    <name type="scientific">Amycolatopsis pithecellobii</name>
    <dbReference type="NCBI Taxonomy" id="664692"/>
    <lineage>
        <taxon>Bacteria</taxon>
        <taxon>Bacillati</taxon>
        <taxon>Actinomycetota</taxon>
        <taxon>Actinomycetes</taxon>
        <taxon>Pseudonocardiales</taxon>
        <taxon>Pseudonocardiaceae</taxon>
        <taxon>Amycolatopsis</taxon>
    </lineage>
</organism>
<evidence type="ECO:0000256" key="7">
    <source>
        <dbReference type="ARBA" id="ARBA00068441"/>
    </source>
</evidence>
<dbReference type="Proteomes" id="UP000440096">
    <property type="component" value="Unassembled WGS sequence"/>
</dbReference>
<dbReference type="GO" id="GO:0006097">
    <property type="term" value="P:glyoxylate cycle"/>
    <property type="evidence" value="ECO:0007669"/>
    <property type="project" value="UniProtKB-UniPathway"/>
</dbReference>
<dbReference type="NCBIfam" id="TIGR01344">
    <property type="entry name" value="malate_syn_A"/>
    <property type="match status" value="1"/>
</dbReference>
<dbReference type="RefSeq" id="WP_154759588.1">
    <property type="nucleotide sequence ID" value="NZ_WMBA01000049.1"/>
</dbReference>
<keyword evidence="3 9" id="KW-0329">Glyoxylate bypass</keyword>
<comment type="caution">
    <text evidence="13">The sequence shown here is derived from an EMBL/GenBank/DDBJ whole genome shotgun (WGS) entry which is preliminary data.</text>
</comment>
<evidence type="ECO:0000256" key="4">
    <source>
        <dbReference type="ARBA" id="ARBA00022532"/>
    </source>
</evidence>
<evidence type="ECO:0000256" key="2">
    <source>
        <dbReference type="ARBA" id="ARBA00012636"/>
    </source>
</evidence>
<keyword evidence="5 9" id="KW-0808">Transferase</keyword>
<keyword evidence="13" id="KW-0012">Acyltransferase</keyword>
<dbReference type="InterPro" id="IPR006252">
    <property type="entry name" value="Malate_synthA"/>
</dbReference>
<dbReference type="Gene3D" id="1.20.1220.12">
    <property type="entry name" value="Malate synthase, domain III"/>
    <property type="match status" value="1"/>
</dbReference>
<dbReference type="AlphaFoldDB" id="A0A6N7YZT1"/>
<dbReference type="InterPro" id="IPR048355">
    <property type="entry name" value="MS_C"/>
</dbReference>
<dbReference type="InterPro" id="IPR044856">
    <property type="entry name" value="Malate_synth_C_sf"/>
</dbReference>
<evidence type="ECO:0000256" key="3">
    <source>
        <dbReference type="ARBA" id="ARBA00022435"/>
    </source>
</evidence>
<evidence type="ECO:0000256" key="9">
    <source>
        <dbReference type="RuleBase" id="RU000555"/>
    </source>
</evidence>
<comment type="similarity">
    <text evidence="1 9">Belongs to the malate synthase family.</text>
</comment>
<feature type="domain" description="Malate synthase C-terminal" evidence="12">
    <location>
        <begin position="414"/>
        <end position="526"/>
    </location>
</feature>
<comment type="catalytic activity">
    <reaction evidence="6 9">
        <text>glyoxylate + acetyl-CoA + H2O = (S)-malate + CoA + H(+)</text>
        <dbReference type="Rhea" id="RHEA:18181"/>
        <dbReference type="ChEBI" id="CHEBI:15377"/>
        <dbReference type="ChEBI" id="CHEBI:15378"/>
        <dbReference type="ChEBI" id="CHEBI:15589"/>
        <dbReference type="ChEBI" id="CHEBI:36655"/>
        <dbReference type="ChEBI" id="CHEBI:57287"/>
        <dbReference type="ChEBI" id="CHEBI:57288"/>
        <dbReference type="EC" id="2.3.3.9"/>
    </reaction>
</comment>
<dbReference type="UniPathway" id="UPA00703">
    <property type="reaction ID" value="UER00720"/>
</dbReference>
<feature type="active site" description="Proton acceptor" evidence="8">
    <location>
        <position position="165"/>
    </location>
</feature>
<dbReference type="PANTHER" id="PTHR42902:SF1">
    <property type="entry name" value="MALATE SYNTHASE 1-RELATED"/>
    <property type="match status" value="1"/>
</dbReference>